<feature type="transmembrane region" description="Helical" evidence="1">
    <location>
        <begin position="92"/>
        <end position="110"/>
    </location>
</feature>
<dbReference type="EMBL" id="BAABLO010000011">
    <property type="protein sequence ID" value="GAA4724245.1"/>
    <property type="molecule type" value="Genomic_DNA"/>
</dbReference>
<gene>
    <name evidence="3" type="ORF">GCM10025782_22820</name>
</gene>
<organism evidence="3 4">
    <name type="scientific">Pedococcus ginsenosidimutans</name>
    <dbReference type="NCBI Taxonomy" id="490570"/>
    <lineage>
        <taxon>Bacteria</taxon>
        <taxon>Bacillati</taxon>
        <taxon>Actinomycetota</taxon>
        <taxon>Actinomycetes</taxon>
        <taxon>Micrococcales</taxon>
        <taxon>Intrasporangiaceae</taxon>
        <taxon>Pedococcus</taxon>
    </lineage>
</organism>
<evidence type="ECO:0000259" key="2">
    <source>
        <dbReference type="Pfam" id="PF04892"/>
    </source>
</evidence>
<dbReference type="InterPro" id="IPR006976">
    <property type="entry name" value="VanZ-like"/>
</dbReference>
<reference evidence="4" key="1">
    <citation type="journal article" date="2019" name="Int. J. Syst. Evol. Microbiol.">
        <title>The Global Catalogue of Microorganisms (GCM) 10K type strain sequencing project: providing services to taxonomists for standard genome sequencing and annotation.</title>
        <authorList>
            <consortium name="The Broad Institute Genomics Platform"/>
            <consortium name="The Broad Institute Genome Sequencing Center for Infectious Disease"/>
            <person name="Wu L."/>
            <person name="Ma J."/>
        </authorList>
    </citation>
    <scope>NUCLEOTIDE SEQUENCE [LARGE SCALE GENOMIC DNA]</scope>
    <source>
        <strain evidence="4">JCM 18961</strain>
    </source>
</reference>
<feature type="transmembrane region" description="Helical" evidence="1">
    <location>
        <begin position="117"/>
        <end position="134"/>
    </location>
</feature>
<feature type="transmembrane region" description="Helical" evidence="1">
    <location>
        <begin position="6"/>
        <end position="29"/>
    </location>
</feature>
<feature type="transmembrane region" description="Helical" evidence="1">
    <location>
        <begin position="41"/>
        <end position="61"/>
    </location>
</feature>
<dbReference type="Proteomes" id="UP001500556">
    <property type="component" value="Unassembled WGS sequence"/>
</dbReference>
<protein>
    <recommendedName>
        <fullName evidence="2">VanZ-like domain-containing protein</fullName>
    </recommendedName>
</protein>
<feature type="transmembrane region" description="Helical" evidence="1">
    <location>
        <begin position="154"/>
        <end position="174"/>
    </location>
</feature>
<feature type="domain" description="VanZ-like" evidence="2">
    <location>
        <begin position="88"/>
        <end position="167"/>
    </location>
</feature>
<proteinExistence type="predicted"/>
<keyword evidence="1" id="KW-0472">Membrane</keyword>
<comment type="caution">
    <text evidence="3">The sequence shown here is derived from an EMBL/GenBank/DDBJ whole genome shotgun (WGS) entry which is preliminary data.</text>
</comment>
<accession>A0ABP8Y9V9</accession>
<keyword evidence="1" id="KW-1133">Transmembrane helix</keyword>
<sequence>MTHVWGYRIPLLVVPVVLVYAAVAAWWVWHGRARLAVTVERVLLGGAVVFATAVTMSPPGVRDRGVLSPDRGCAIHRVSLGLTAVVADDQRILNVLLLVPVGVFAAMVASRLRGVRALLVVAAGAALPLLFETGQQVFRGLERSCDTTDLADNLTGFLLGLVVASLLVGLRWAAGRNAGRVAP</sequence>
<evidence type="ECO:0000256" key="1">
    <source>
        <dbReference type="SAM" id="Phobius"/>
    </source>
</evidence>
<name>A0ABP8Y9V9_9MICO</name>
<evidence type="ECO:0000313" key="4">
    <source>
        <dbReference type="Proteomes" id="UP001500556"/>
    </source>
</evidence>
<evidence type="ECO:0000313" key="3">
    <source>
        <dbReference type="EMBL" id="GAA4724245.1"/>
    </source>
</evidence>
<dbReference type="Pfam" id="PF04892">
    <property type="entry name" value="VanZ"/>
    <property type="match status" value="1"/>
</dbReference>
<dbReference type="RefSeq" id="WP_345503391.1">
    <property type="nucleotide sequence ID" value="NZ_BAABLO010000011.1"/>
</dbReference>
<keyword evidence="4" id="KW-1185">Reference proteome</keyword>
<keyword evidence="1" id="KW-0812">Transmembrane</keyword>